<sequence length="133" mass="15261">ILDLVEQGKVTTDDGTRLIKAINERINDEHNIYSREKPHWLRVVVHSKSGRKHENVNIKIPLFIMKAALRIGGKFTFAIPEHARHKMDEHGINLSEIMESNELIKLVDNVSSHGKYTLVDIDDEDETVKITLE</sequence>
<accession>A0A660SP02</accession>
<protein>
    <submittedName>
        <fullName evidence="1">Uncharacterized protein</fullName>
    </submittedName>
</protein>
<evidence type="ECO:0000313" key="2">
    <source>
        <dbReference type="Proteomes" id="UP000271125"/>
    </source>
</evidence>
<feature type="non-terminal residue" evidence="1">
    <location>
        <position position="1"/>
    </location>
</feature>
<organism evidence="1 2">
    <name type="scientific">candidate division TA06 bacterium</name>
    <dbReference type="NCBI Taxonomy" id="2250710"/>
    <lineage>
        <taxon>Bacteria</taxon>
        <taxon>Bacteria division TA06</taxon>
    </lineage>
</organism>
<proteinExistence type="predicted"/>
<evidence type="ECO:0000313" key="1">
    <source>
        <dbReference type="EMBL" id="RKX72508.1"/>
    </source>
</evidence>
<dbReference type="Proteomes" id="UP000271125">
    <property type="component" value="Unassembled WGS sequence"/>
</dbReference>
<dbReference type="AlphaFoldDB" id="A0A660SP02"/>
<gene>
    <name evidence="1" type="ORF">DRP43_00605</name>
</gene>
<name>A0A660SP02_UNCT6</name>
<reference evidence="1 2" key="1">
    <citation type="submission" date="2018-06" db="EMBL/GenBank/DDBJ databases">
        <title>Extensive metabolic versatility and redundancy in microbially diverse, dynamic hydrothermal sediments.</title>
        <authorList>
            <person name="Dombrowski N."/>
            <person name="Teske A."/>
            <person name="Baker B.J."/>
        </authorList>
    </citation>
    <scope>NUCLEOTIDE SEQUENCE [LARGE SCALE GENOMIC DNA]</scope>
    <source>
        <strain evidence="1">B10_G13</strain>
    </source>
</reference>
<comment type="caution">
    <text evidence="1">The sequence shown here is derived from an EMBL/GenBank/DDBJ whole genome shotgun (WGS) entry which is preliminary data.</text>
</comment>
<dbReference type="EMBL" id="QNBD01000015">
    <property type="protein sequence ID" value="RKX72508.1"/>
    <property type="molecule type" value="Genomic_DNA"/>
</dbReference>